<evidence type="ECO:0000256" key="7">
    <source>
        <dbReference type="RuleBase" id="RU363032"/>
    </source>
</evidence>
<dbReference type="Proteomes" id="UP000281955">
    <property type="component" value="Unassembled WGS sequence"/>
</dbReference>
<dbReference type="GO" id="GO:0031460">
    <property type="term" value="P:glycine betaine transport"/>
    <property type="evidence" value="ECO:0007669"/>
    <property type="project" value="TreeGrafter"/>
</dbReference>
<keyword evidence="4 7" id="KW-0812">Transmembrane</keyword>
<evidence type="ECO:0000256" key="6">
    <source>
        <dbReference type="ARBA" id="ARBA00023136"/>
    </source>
</evidence>
<feature type="transmembrane region" description="Helical" evidence="7">
    <location>
        <begin position="347"/>
        <end position="367"/>
    </location>
</feature>
<dbReference type="SUPFAM" id="SSF161098">
    <property type="entry name" value="MetI-like"/>
    <property type="match status" value="2"/>
</dbReference>
<dbReference type="AlphaFoldDB" id="A0A420XRL1"/>
<feature type="transmembrane region" description="Helical" evidence="7">
    <location>
        <begin position="426"/>
        <end position="442"/>
    </location>
</feature>
<feature type="transmembrane region" description="Helical" evidence="7">
    <location>
        <begin position="471"/>
        <end position="493"/>
    </location>
</feature>
<evidence type="ECO:0000259" key="8">
    <source>
        <dbReference type="PROSITE" id="PS50928"/>
    </source>
</evidence>
<dbReference type="GO" id="GO:0015871">
    <property type="term" value="P:choline transport"/>
    <property type="evidence" value="ECO:0007669"/>
    <property type="project" value="TreeGrafter"/>
</dbReference>
<keyword evidence="10" id="KW-1185">Reference proteome</keyword>
<dbReference type="InterPro" id="IPR035906">
    <property type="entry name" value="MetI-like_sf"/>
</dbReference>
<keyword evidence="6 7" id="KW-0472">Membrane</keyword>
<dbReference type="OrthoDB" id="9815258at2"/>
<name>A0A420XRL1_9ACTN</name>
<dbReference type="GO" id="GO:0005275">
    <property type="term" value="F:amine transmembrane transporter activity"/>
    <property type="evidence" value="ECO:0007669"/>
    <property type="project" value="TreeGrafter"/>
</dbReference>
<dbReference type="PROSITE" id="PS50928">
    <property type="entry name" value="ABC_TM1"/>
    <property type="match status" value="2"/>
</dbReference>
<evidence type="ECO:0000256" key="4">
    <source>
        <dbReference type="ARBA" id="ARBA00022692"/>
    </source>
</evidence>
<accession>A0A420XRL1</accession>
<evidence type="ECO:0000256" key="3">
    <source>
        <dbReference type="ARBA" id="ARBA00022475"/>
    </source>
</evidence>
<feature type="domain" description="ABC transmembrane type-1" evidence="8">
    <location>
        <begin position="152"/>
        <end position="331"/>
    </location>
</feature>
<dbReference type="GO" id="GO:0015226">
    <property type="term" value="F:carnitine transmembrane transporter activity"/>
    <property type="evidence" value="ECO:0007669"/>
    <property type="project" value="TreeGrafter"/>
</dbReference>
<feature type="transmembrane region" description="Helical" evidence="7">
    <location>
        <begin position="155"/>
        <end position="179"/>
    </location>
</feature>
<evidence type="ECO:0000313" key="10">
    <source>
        <dbReference type="Proteomes" id="UP000281955"/>
    </source>
</evidence>
<comment type="caution">
    <text evidence="9">The sequence shown here is derived from an EMBL/GenBank/DDBJ whole genome shotgun (WGS) entry which is preliminary data.</text>
</comment>
<feature type="transmembrane region" description="Helical" evidence="7">
    <location>
        <begin position="625"/>
        <end position="643"/>
    </location>
</feature>
<dbReference type="RefSeq" id="WP_121192548.1">
    <property type="nucleotide sequence ID" value="NZ_RBWV01000010.1"/>
</dbReference>
<feature type="domain" description="ABC transmembrane type-1" evidence="8">
    <location>
        <begin position="467"/>
        <end position="647"/>
    </location>
</feature>
<keyword evidence="5 7" id="KW-1133">Transmembrane helix</keyword>
<feature type="transmembrane region" description="Helical" evidence="7">
    <location>
        <begin position="199"/>
        <end position="225"/>
    </location>
</feature>
<reference evidence="9 10" key="1">
    <citation type="submission" date="2018-10" db="EMBL/GenBank/DDBJ databases">
        <title>Genomic Encyclopedia of Archaeal and Bacterial Type Strains, Phase II (KMG-II): from individual species to whole genera.</title>
        <authorList>
            <person name="Goeker M."/>
        </authorList>
    </citation>
    <scope>NUCLEOTIDE SEQUENCE [LARGE SCALE GENOMIC DNA]</scope>
    <source>
        <strain evidence="9 10">RP-AC37</strain>
    </source>
</reference>
<gene>
    <name evidence="9" type="ORF">CLV35_1206</name>
</gene>
<evidence type="ECO:0000256" key="2">
    <source>
        <dbReference type="ARBA" id="ARBA00022448"/>
    </source>
</evidence>
<feature type="transmembrane region" description="Helical" evidence="7">
    <location>
        <begin position="532"/>
        <end position="549"/>
    </location>
</feature>
<dbReference type="PANTHER" id="PTHR47737">
    <property type="entry name" value="GLYCINE BETAINE/PROLINE BETAINE TRANSPORT SYSTEM PERMEASE PROTEIN PROW"/>
    <property type="match status" value="1"/>
</dbReference>
<protein>
    <submittedName>
        <fullName evidence="9">Glycine betaine/proline transport system permease protein</fullName>
    </submittedName>
</protein>
<proteinExistence type="inferred from homology"/>
<organism evidence="9 10">
    <name type="scientific">Motilibacter peucedani</name>
    <dbReference type="NCBI Taxonomy" id="598650"/>
    <lineage>
        <taxon>Bacteria</taxon>
        <taxon>Bacillati</taxon>
        <taxon>Actinomycetota</taxon>
        <taxon>Actinomycetes</taxon>
        <taxon>Motilibacterales</taxon>
        <taxon>Motilibacteraceae</taxon>
        <taxon>Motilibacter</taxon>
    </lineage>
</organism>
<dbReference type="FunFam" id="1.10.3720.10:FF:000001">
    <property type="entry name" value="Glycine betaine ABC transporter, permease"/>
    <property type="match status" value="1"/>
</dbReference>
<feature type="transmembrane region" description="Helical" evidence="7">
    <location>
        <begin position="304"/>
        <end position="326"/>
    </location>
</feature>
<dbReference type="CDD" id="cd06261">
    <property type="entry name" value="TM_PBP2"/>
    <property type="match status" value="1"/>
</dbReference>
<feature type="transmembrane region" description="Helical" evidence="7">
    <location>
        <begin position="270"/>
        <end position="292"/>
    </location>
</feature>
<sequence>MALLDTVRAVPRRTTTLVRVDRRGAALLTLVAWLVLFAWLKGRDTLRLEQSDVTGLHTWLNTVDDRVGDARQDNPAFRNVVGGIRDTIDAVATALQHLLSSPVGDRPLPLVGWLGVVTVATLGAWAVSGVRLALLTMLGLLFIGSQGLWQPSMDTVALTLTAVLFSLLVGIPLGIATGLSRRVRLVVTPLLDLAQILPAFVYLAPLALFFSIGPASATIATLVYAAPPVVRLTALGITEVPRATIESATSLGATRWQVLRTVQLPSARRTIVVGINQTVMAALAMVTIAALIDAPGLGRVVLDALNHLDIGTAFNGGLAIVVLAVVCDRVTTAARRPRTQVGGGPRVRLAVTVLATALGALAVYLSYTYLWAARFPASPDLGTPIEERTTTVVDWVQAHFGGATGWVKDEVTRGVLDPVQSLLVDSPWWLTAAALVALAAIVGSARAALTAAVCVGLIIGTGLWSDAMATLAATLLATAVVVVLGVVLGVWMGRSPRVDRTIRPVLDAAQVMPAFVYLVPFVALFAASRFTGIAAAVVFAAPVVLKIVADGIAGVPRAAVEAATAAGSSTWQTVTKVQLPMSLRTLVLATNQGLVYVLSMVVVGGLVGAGALGFDVVSGFRQEKWFGKGIAAGVAIVLLGVLLDRVLQAAAARAPQAPRERHRAP</sequence>
<feature type="transmembrane region" description="Helical" evidence="7">
    <location>
        <begin position="447"/>
        <end position="465"/>
    </location>
</feature>
<evidence type="ECO:0000256" key="1">
    <source>
        <dbReference type="ARBA" id="ARBA00004141"/>
    </source>
</evidence>
<feature type="transmembrane region" description="Helical" evidence="7">
    <location>
        <begin position="593"/>
        <end position="613"/>
    </location>
</feature>
<dbReference type="Pfam" id="PF00528">
    <property type="entry name" value="BPD_transp_1"/>
    <property type="match status" value="2"/>
</dbReference>
<dbReference type="InterPro" id="IPR000515">
    <property type="entry name" value="MetI-like"/>
</dbReference>
<dbReference type="GO" id="GO:0043190">
    <property type="term" value="C:ATP-binding cassette (ABC) transporter complex"/>
    <property type="evidence" value="ECO:0007669"/>
    <property type="project" value="TreeGrafter"/>
</dbReference>
<comment type="subcellular location">
    <subcellularLocation>
        <location evidence="7">Cell membrane</location>
        <topology evidence="7">Multi-pass membrane protein</topology>
    </subcellularLocation>
    <subcellularLocation>
        <location evidence="1">Membrane</location>
        <topology evidence="1">Multi-pass membrane protein</topology>
    </subcellularLocation>
</comment>
<evidence type="ECO:0000256" key="5">
    <source>
        <dbReference type="ARBA" id="ARBA00022989"/>
    </source>
</evidence>
<dbReference type="Gene3D" id="1.10.3720.10">
    <property type="entry name" value="MetI-like"/>
    <property type="match status" value="2"/>
</dbReference>
<keyword evidence="3" id="KW-1003">Cell membrane</keyword>
<feature type="transmembrane region" description="Helical" evidence="7">
    <location>
        <begin position="110"/>
        <end position="143"/>
    </location>
</feature>
<dbReference type="PANTHER" id="PTHR47737:SF1">
    <property type="entry name" value="GLYCINE BETAINE_PROLINE BETAINE TRANSPORT SYSTEM PERMEASE PROTEIN PROW"/>
    <property type="match status" value="1"/>
</dbReference>
<dbReference type="EMBL" id="RBWV01000010">
    <property type="protein sequence ID" value="RKS77518.1"/>
    <property type="molecule type" value="Genomic_DNA"/>
</dbReference>
<evidence type="ECO:0000313" key="9">
    <source>
        <dbReference type="EMBL" id="RKS77518.1"/>
    </source>
</evidence>
<comment type="similarity">
    <text evidence="7">Belongs to the binding-protein-dependent transport system permease family.</text>
</comment>
<keyword evidence="2 7" id="KW-0813">Transport</keyword>
<feature type="transmembrane region" description="Helical" evidence="7">
    <location>
        <begin position="505"/>
        <end position="526"/>
    </location>
</feature>
<feature type="transmembrane region" description="Helical" evidence="7">
    <location>
        <begin position="20"/>
        <end position="40"/>
    </location>
</feature>
<dbReference type="InParanoid" id="A0A420XRL1"/>